<evidence type="ECO:0000256" key="2">
    <source>
        <dbReference type="ARBA" id="ARBA00005683"/>
    </source>
</evidence>
<dbReference type="OrthoDB" id="5945655at2759"/>
<dbReference type="EMBL" id="LUCH01000521">
    <property type="protein sequence ID" value="KAF5404932.1"/>
    <property type="molecule type" value="Genomic_DNA"/>
</dbReference>
<evidence type="ECO:0000256" key="3">
    <source>
        <dbReference type="ARBA" id="ARBA00022473"/>
    </source>
</evidence>
<dbReference type="InterPro" id="IPR005817">
    <property type="entry name" value="Wnt"/>
</dbReference>
<feature type="region of interest" description="Disordered" evidence="10">
    <location>
        <begin position="214"/>
        <end position="235"/>
    </location>
</feature>
<sequence length="573" mass="65386">MNFLKCHCENSVAVARKRPNCTKTFLCISLVIFYMLCLAPEEIHGIQWLGIYRLPRSADHPVDSTADRFTNSECHKATNELGLRRRQSRFCSHPRLGYAMLAVLRAAHAVGYHCPKAFADRRWNCTSIHRLPEVSPELKRGTREKALVHAFSSAALLFEIGRYCALNKIRFCSCGDENAVYPLSDYQTGEAEMKGSSTYGDSGGALVYESGMEESSANSPLSSGLNDRHSTSMTEGQPTVSRFYWAGCSDNLRVARKYASEFLGFPNTRAKTLTPSEMDRNELNVEEDLKLDRIMRAAYFDEEISIQPDGDESFEQQDFKYHSSDPKDRIKKSVDYNWQYMYSRNTVQPPPYHQYHAPYEPFAYRPVNGVPARINNPEIDQNRRRPRRPPTRGRQGRHQINRVMDRHNYLAGVVLMEMNHKLVCKCHGVSGSCAQRVCFRQLRRIDDEVMQKVLKLRYLAAKQVTMGAKRELIAKTFTGAGFVDEVVKQHELVFTEHSPDYCNVEPHRGSVGTHDRLCTLKEAGTAHCLNMCCGRGYKNVTTKELVQCNCRMGEGFKVRCDECRVEVLVHRCL</sequence>
<dbReference type="GO" id="GO:0005109">
    <property type="term" value="F:frizzled binding"/>
    <property type="evidence" value="ECO:0007669"/>
    <property type="project" value="TreeGrafter"/>
</dbReference>
<evidence type="ECO:0000256" key="6">
    <source>
        <dbReference type="ARBA" id="ARBA00022687"/>
    </source>
</evidence>
<gene>
    <name evidence="11" type="ORF">PHET_01597</name>
</gene>
<keyword evidence="12" id="KW-1185">Reference proteome</keyword>
<comment type="similarity">
    <text evidence="2 9">Belongs to the Wnt family.</text>
</comment>
<dbReference type="Gene3D" id="3.30.2460.20">
    <property type="match status" value="1"/>
</dbReference>
<dbReference type="GO" id="GO:0005615">
    <property type="term" value="C:extracellular space"/>
    <property type="evidence" value="ECO:0007669"/>
    <property type="project" value="TreeGrafter"/>
</dbReference>
<keyword evidence="8" id="KW-0449">Lipoprotein</keyword>
<evidence type="ECO:0000256" key="9">
    <source>
        <dbReference type="RuleBase" id="RU003500"/>
    </source>
</evidence>
<keyword evidence="3 9" id="KW-0217">Developmental protein</keyword>
<evidence type="ECO:0000256" key="7">
    <source>
        <dbReference type="ARBA" id="ARBA00023157"/>
    </source>
</evidence>
<dbReference type="GO" id="GO:0045165">
    <property type="term" value="P:cell fate commitment"/>
    <property type="evidence" value="ECO:0007669"/>
    <property type="project" value="TreeGrafter"/>
</dbReference>
<evidence type="ECO:0000256" key="8">
    <source>
        <dbReference type="ARBA" id="ARBA00023288"/>
    </source>
</evidence>
<evidence type="ECO:0000256" key="10">
    <source>
        <dbReference type="SAM" id="MobiDB-lite"/>
    </source>
</evidence>
<feature type="region of interest" description="Disordered" evidence="10">
    <location>
        <begin position="372"/>
        <end position="397"/>
    </location>
</feature>
<evidence type="ECO:0000256" key="5">
    <source>
        <dbReference type="ARBA" id="ARBA00022530"/>
    </source>
</evidence>
<reference evidence="11" key="1">
    <citation type="submission" date="2019-05" db="EMBL/GenBank/DDBJ databases">
        <title>Annotation for the trematode Paragonimus heterotremus.</title>
        <authorList>
            <person name="Choi Y.-J."/>
        </authorList>
    </citation>
    <scope>NUCLEOTIDE SEQUENCE</scope>
    <source>
        <strain evidence="11">LC</strain>
    </source>
</reference>
<dbReference type="PANTHER" id="PTHR12027">
    <property type="entry name" value="WNT RELATED"/>
    <property type="match status" value="1"/>
</dbReference>
<dbReference type="InterPro" id="IPR043158">
    <property type="entry name" value="Wnt_C"/>
</dbReference>
<evidence type="ECO:0000313" key="12">
    <source>
        <dbReference type="Proteomes" id="UP000748531"/>
    </source>
</evidence>
<dbReference type="Proteomes" id="UP000748531">
    <property type="component" value="Unassembled WGS sequence"/>
</dbReference>
<keyword evidence="6 9" id="KW-0879">Wnt signaling pathway</keyword>
<evidence type="ECO:0000256" key="4">
    <source>
        <dbReference type="ARBA" id="ARBA00022525"/>
    </source>
</evidence>
<keyword evidence="7" id="KW-1015">Disulfide bond</keyword>
<dbReference type="GO" id="GO:0030182">
    <property type="term" value="P:neuron differentiation"/>
    <property type="evidence" value="ECO:0007669"/>
    <property type="project" value="TreeGrafter"/>
</dbReference>
<dbReference type="PANTHER" id="PTHR12027:SF102">
    <property type="entry name" value="PROTEIN WNT"/>
    <property type="match status" value="1"/>
</dbReference>
<dbReference type="GO" id="GO:0060070">
    <property type="term" value="P:canonical Wnt signaling pathway"/>
    <property type="evidence" value="ECO:0007669"/>
    <property type="project" value="TreeGrafter"/>
</dbReference>
<dbReference type="GO" id="GO:0005125">
    <property type="term" value="F:cytokine activity"/>
    <property type="evidence" value="ECO:0007669"/>
    <property type="project" value="TreeGrafter"/>
</dbReference>
<dbReference type="InterPro" id="IPR018161">
    <property type="entry name" value="Wnt_CS"/>
</dbReference>
<name>A0A8J4X312_9TREM</name>
<evidence type="ECO:0000256" key="1">
    <source>
        <dbReference type="ARBA" id="ARBA00004498"/>
    </source>
</evidence>
<comment type="caution">
    <text evidence="11">The sequence shown here is derived from an EMBL/GenBank/DDBJ whole genome shotgun (WGS) entry which is preliminary data.</text>
</comment>
<comment type="function">
    <text evidence="9">Ligand for members of the frizzled family of seven transmembrane receptors.</text>
</comment>
<dbReference type="Pfam" id="PF00110">
    <property type="entry name" value="wnt"/>
    <property type="match status" value="2"/>
</dbReference>
<protein>
    <recommendedName>
        <fullName evidence="9">Protein Wnt</fullName>
    </recommendedName>
</protein>
<dbReference type="AlphaFoldDB" id="A0A8J4X312"/>
<evidence type="ECO:0000313" key="11">
    <source>
        <dbReference type="EMBL" id="KAF5404932.1"/>
    </source>
</evidence>
<accession>A0A8J4X312</accession>
<comment type="subcellular location">
    <subcellularLocation>
        <location evidence="1 9">Secreted</location>
        <location evidence="1 9">Extracellular space</location>
        <location evidence="1 9">Extracellular matrix</location>
    </subcellularLocation>
</comment>
<keyword evidence="4" id="KW-0964">Secreted</keyword>
<dbReference type="PRINTS" id="PR01349">
    <property type="entry name" value="WNTPROTEIN"/>
</dbReference>
<dbReference type="SMART" id="SM00097">
    <property type="entry name" value="WNT1"/>
    <property type="match status" value="1"/>
</dbReference>
<keyword evidence="5" id="KW-0272">Extracellular matrix</keyword>
<organism evidence="11 12">
    <name type="scientific">Paragonimus heterotremus</name>
    <dbReference type="NCBI Taxonomy" id="100268"/>
    <lineage>
        <taxon>Eukaryota</taxon>
        <taxon>Metazoa</taxon>
        <taxon>Spiralia</taxon>
        <taxon>Lophotrochozoa</taxon>
        <taxon>Platyhelminthes</taxon>
        <taxon>Trematoda</taxon>
        <taxon>Digenea</taxon>
        <taxon>Plagiorchiida</taxon>
        <taxon>Troglotremata</taxon>
        <taxon>Troglotrematidae</taxon>
        <taxon>Paragonimus</taxon>
    </lineage>
</organism>
<proteinExistence type="inferred from homology"/>
<feature type="compositionally biased region" description="Basic residues" evidence="10">
    <location>
        <begin position="384"/>
        <end position="397"/>
    </location>
</feature>
<dbReference type="PROSITE" id="PS00246">
    <property type="entry name" value="WNT1"/>
    <property type="match status" value="1"/>
</dbReference>